<keyword evidence="11 18" id="KW-0812">Transmembrane</keyword>
<feature type="transmembrane region" description="Helical" evidence="19">
    <location>
        <begin position="129"/>
        <end position="152"/>
    </location>
</feature>
<evidence type="ECO:0000256" key="16">
    <source>
        <dbReference type="ARBA" id="ARBA00023209"/>
    </source>
</evidence>
<gene>
    <name evidence="20" type="ORF">FJU08_00205</name>
</gene>
<evidence type="ECO:0000256" key="11">
    <source>
        <dbReference type="ARBA" id="ARBA00022692"/>
    </source>
</evidence>
<keyword evidence="21" id="KW-1185">Reference proteome</keyword>
<proteinExistence type="inferred from homology"/>
<evidence type="ECO:0000256" key="1">
    <source>
        <dbReference type="ARBA" id="ARBA00001698"/>
    </source>
</evidence>
<comment type="caution">
    <text evidence="20">The sequence shown here is derived from an EMBL/GenBank/DDBJ whole genome shotgun (WGS) entry which is preliminary data.</text>
</comment>
<comment type="catalytic activity">
    <reaction evidence="1 18">
        <text>a 1,2-diacyl-sn-glycero-3-phosphate + CTP + H(+) = a CDP-1,2-diacyl-sn-glycerol + diphosphate</text>
        <dbReference type="Rhea" id="RHEA:16229"/>
        <dbReference type="ChEBI" id="CHEBI:15378"/>
        <dbReference type="ChEBI" id="CHEBI:33019"/>
        <dbReference type="ChEBI" id="CHEBI:37563"/>
        <dbReference type="ChEBI" id="CHEBI:58332"/>
        <dbReference type="ChEBI" id="CHEBI:58608"/>
        <dbReference type="EC" id="2.7.7.41"/>
    </reaction>
</comment>
<comment type="pathway">
    <text evidence="3 18">Phospholipid metabolism; CDP-diacylglycerol biosynthesis; CDP-diacylglycerol from sn-glycerol 3-phosphate: step 3/3.</text>
</comment>
<evidence type="ECO:0000256" key="17">
    <source>
        <dbReference type="ARBA" id="ARBA00023264"/>
    </source>
</evidence>
<evidence type="ECO:0000256" key="13">
    <source>
        <dbReference type="ARBA" id="ARBA00022989"/>
    </source>
</evidence>
<keyword evidence="16" id="KW-0594">Phospholipid biosynthesis</keyword>
<feature type="transmembrane region" description="Helical" evidence="19">
    <location>
        <begin position="246"/>
        <end position="266"/>
    </location>
</feature>
<feature type="transmembrane region" description="Helical" evidence="19">
    <location>
        <begin position="62"/>
        <end position="93"/>
    </location>
</feature>
<evidence type="ECO:0000256" key="19">
    <source>
        <dbReference type="SAM" id="Phobius"/>
    </source>
</evidence>
<keyword evidence="9" id="KW-0444">Lipid biosynthesis</keyword>
<dbReference type="PROSITE" id="PS01315">
    <property type="entry name" value="CDS"/>
    <property type="match status" value="1"/>
</dbReference>
<dbReference type="RefSeq" id="WP_141146963.1">
    <property type="nucleotide sequence ID" value="NZ_VHLG01000001.1"/>
</dbReference>
<dbReference type="UniPathway" id="UPA00557">
    <property type="reaction ID" value="UER00614"/>
</dbReference>
<dbReference type="PANTHER" id="PTHR46382:SF1">
    <property type="entry name" value="PHOSPHATIDATE CYTIDYLYLTRANSFERASE"/>
    <property type="match status" value="1"/>
</dbReference>
<dbReference type="OrthoDB" id="9799199at2"/>
<dbReference type="EMBL" id="VHLG01000001">
    <property type="protein sequence ID" value="TPW33028.1"/>
    <property type="molecule type" value="Genomic_DNA"/>
</dbReference>
<evidence type="ECO:0000256" key="7">
    <source>
        <dbReference type="ARBA" id="ARBA00019373"/>
    </source>
</evidence>
<comment type="subcellular location">
    <subcellularLocation>
        <location evidence="2">Cell membrane</location>
        <topology evidence="2">Multi-pass membrane protein</topology>
    </subcellularLocation>
</comment>
<evidence type="ECO:0000256" key="5">
    <source>
        <dbReference type="ARBA" id="ARBA00010185"/>
    </source>
</evidence>
<dbReference type="GO" id="GO:0016024">
    <property type="term" value="P:CDP-diacylglycerol biosynthetic process"/>
    <property type="evidence" value="ECO:0007669"/>
    <property type="project" value="UniProtKB-UniPathway"/>
</dbReference>
<evidence type="ECO:0000313" key="20">
    <source>
        <dbReference type="EMBL" id="TPW33028.1"/>
    </source>
</evidence>
<dbReference type="Proteomes" id="UP000318801">
    <property type="component" value="Unassembled WGS sequence"/>
</dbReference>
<reference evidence="20 21" key="1">
    <citation type="submission" date="2019-06" db="EMBL/GenBank/DDBJ databases">
        <authorList>
            <person name="Li M."/>
        </authorList>
    </citation>
    <scope>NUCLEOTIDE SEQUENCE [LARGE SCALE GENOMIC DNA]</scope>
    <source>
        <strain evidence="20 21">BGMRC2036</strain>
    </source>
</reference>
<evidence type="ECO:0000256" key="2">
    <source>
        <dbReference type="ARBA" id="ARBA00004651"/>
    </source>
</evidence>
<comment type="similarity">
    <text evidence="5 18">Belongs to the CDS family.</text>
</comment>
<keyword evidence="15 19" id="KW-0472">Membrane</keyword>
<organism evidence="20 21">
    <name type="scientific">Martelella alba</name>
    <dbReference type="NCBI Taxonomy" id="2590451"/>
    <lineage>
        <taxon>Bacteria</taxon>
        <taxon>Pseudomonadati</taxon>
        <taxon>Pseudomonadota</taxon>
        <taxon>Alphaproteobacteria</taxon>
        <taxon>Hyphomicrobiales</taxon>
        <taxon>Aurantimonadaceae</taxon>
        <taxon>Martelella</taxon>
    </lineage>
</organism>
<dbReference type="EC" id="2.7.7.41" evidence="6 18"/>
<name>A0A506UIB0_9HYPH</name>
<evidence type="ECO:0000313" key="21">
    <source>
        <dbReference type="Proteomes" id="UP000318801"/>
    </source>
</evidence>
<feature type="transmembrane region" description="Helical" evidence="19">
    <location>
        <begin position="105"/>
        <end position="123"/>
    </location>
</feature>
<protein>
    <recommendedName>
        <fullName evidence="7 18">Phosphatidate cytidylyltransferase</fullName>
        <ecNumber evidence="6 18">2.7.7.41</ecNumber>
    </recommendedName>
</protein>
<evidence type="ECO:0000256" key="4">
    <source>
        <dbReference type="ARBA" id="ARBA00005189"/>
    </source>
</evidence>
<comment type="pathway">
    <text evidence="4">Lipid metabolism.</text>
</comment>
<evidence type="ECO:0000256" key="15">
    <source>
        <dbReference type="ARBA" id="ARBA00023136"/>
    </source>
</evidence>
<dbReference type="GO" id="GO:0004605">
    <property type="term" value="F:phosphatidate cytidylyltransferase activity"/>
    <property type="evidence" value="ECO:0007669"/>
    <property type="project" value="UniProtKB-EC"/>
</dbReference>
<evidence type="ECO:0000256" key="10">
    <source>
        <dbReference type="ARBA" id="ARBA00022679"/>
    </source>
</evidence>
<dbReference type="PANTHER" id="PTHR46382">
    <property type="entry name" value="PHOSPHATIDATE CYTIDYLYLTRANSFERASE"/>
    <property type="match status" value="1"/>
</dbReference>
<evidence type="ECO:0000256" key="3">
    <source>
        <dbReference type="ARBA" id="ARBA00005119"/>
    </source>
</evidence>
<keyword evidence="10 18" id="KW-0808">Transferase</keyword>
<dbReference type="Pfam" id="PF01148">
    <property type="entry name" value="CTP_transf_1"/>
    <property type="match status" value="1"/>
</dbReference>
<accession>A0A506UIB0</accession>
<keyword evidence="12 18" id="KW-0548">Nucleotidyltransferase</keyword>
<evidence type="ECO:0000256" key="14">
    <source>
        <dbReference type="ARBA" id="ARBA00023098"/>
    </source>
</evidence>
<keyword evidence="14" id="KW-0443">Lipid metabolism</keyword>
<feature type="transmembrane region" description="Helical" evidence="19">
    <location>
        <begin position="12"/>
        <end position="42"/>
    </location>
</feature>
<keyword evidence="17" id="KW-1208">Phospholipid metabolism</keyword>
<evidence type="ECO:0000256" key="12">
    <source>
        <dbReference type="ARBA" id="ARBA00022695"/>
    </source>
</evidence>
<dbReference type="GO" id="GO:0005886">
    <property type="term" value="C:plasma membrane"/>
    <property type="evidence" value="ECO:0007669"/>
    <property type="project" value="UniProtKB-SubCell"/>
</dbReference>
<evidence type="ECO:0000256" key="9">
    <source>
        <dbReference type="ARBA" id="ARBA00022516"/>
    </source>
</evidence>
<dbReference type="AlphaFoldDB" id="A0A506UIB0"/>
<dbReference type="InterPro" id="IPR000374">
    <property type="entry name" value="PC_trans"/>
</dbReference>
<evidence type="ECO:0000256" key="6">
    <source>
        <dbReference type="ARBA" id="ARBA00012487"/>
    </source>
</evidence>
<evidence type="ECO:0000256" key="8">
    <source>
        <dbReference type="ARBA" id="ARBA00022475"/>
    </source>
</evidence>
<sequence length="290" mass="29432">MQRELKLRILSGIVMAVVVLAAAWLGGLSFRLLSVLIGLLAYYEWSTMAGGSNGRLRPEFLIGWAGLLMVSALVLSNVYVPALLALCVAGVVLATGVVGRTQHRWAAGGLIYSGLIAIALASLRGEGQGGLFALLFLFAVVWTTDIAAYFVGRAIGGPKLAPAISPGKTWSGAIGGTLGGVVAGLAVVLISPGAIGPAFIGLSLLLSVVSQIGDLGESAMKRHFGVKDSSHLIPGHGGVMDRVDGLAVAAFVLFAVAAVLAGLHGGTSLQSAGHMLFGADAGLQQPVGTD</sequence>
<keyword evidence="13 19" id="KW-1133">Transmembrane helix</keyword>
<feature type="transmembrane region" description="Helical" evidence="19">
    <location>
        <begin position="173"/>
        <end position="200"/>
    </location>
</feature>
<keyword evidence="8" id="KW-1003">Cell membrane</keyword>
<evidence type="ECO:0000256" key="18">
    <source>
        <dbReference type="RuleBase" id="RU003938"/>
    </source>
</evidence>